<evidence type="ECO:0000313" key="1">
    <source>
        <dbReference type="EMBL" id="KAK8842141.1"/>
    </source>
</evidence>
<dbReference type="InterPro" id="IPR053139">
    <property type="entry name" value="Surface_bspA-like"/>
</dbReference>
<reference evidence="1 2" key="1">
    <citation type="submission" date="2024-04" db="EMBL/GenBank/DDBJ databases">
        <title>Tritrichomonas musculus Genome.</title>
        <authorList>
            <person name="Alves-Ferreira E."/>
            <person name="Grigg M."/>
            <person name="Lorenzi H."/>
            <person name="Galac M."/>
        </authorList>
    </citation>
    <scope>NUCLEOTIDE SEQUENCE [LARGE SCALE GENOMIC DNA]</scope>
    <source>
        <strain evidence="1 2">EAF2021</strain>
    </source>
</reference>
<comment type="caution">
    <text evidence="1">The sequence shown here is derived from an EMBL/GenBank/DDBJ whole genome shotgun (WGS) entry which is preliminary data.</text>
</comment>
<dbReference type="Gene3D" id="3.80.10.10">
    <property type="entry name" value="Ribonuclease Inhibitor"/>
    <property type="match status" value="3"/>
</dbReference>
<dbReference type="InterPro" id="IPR001806">
    <property type="entry name" value="Small_GTPase"/>
</dbReference>
<dbReference type="SMART" id="SM00175">
    <property type="entry name" value="RAB"/>
    <property type="match status" value="1"/>
</dbReference>
<protein>
    <submittedName>
        <fullName evidence="1">Uncharacterized protein</fullName>
    </submittedName>
</protein>
<dbReference type="SMART" id="SM00176">
    <property type="entry name" value="RAN"/>
    <property type="match status" value="1"/>
</dbReference>
<dbReference type="PROSITE" id="PS51421">
    <property type="entry name" value="RAS"/>
    <property type="match status" value="1"/>
</dbReference>
<organism evidence="1 2">
    <name type="scientific">Tritrichomonas musculus</name>
    <dbReference type="NCBI Taxonomy" id="1915356"/>
    <lineage>
        <taxon>Eukaryota</taxon>
        <taxon>Metamonada</taxon>
        <taxon>Parabasalia</taxon>
        <taxon>Tritrichomonadida</taxon>
        <taxon>Tritrichomonadidae</taxon>
        <taxon>Tritrichomonas</taxon>
    </lineage>
</organism>
<dbReference type="SMART" id="SM00173">
    <property type="entry name" value="RAS"/>
    <property type="match status" value="1"/>
</dbReference>
<dbReference type="InterPro" id="IPR027417">
    <property type="entry name" value="P-loop_NTPase"/>
</dbReference>
<proteinExistence type="predicted"/>
<gene>
    <name evidence="1" type="ORF">M9Y10_026369</name>
</gene>
<dbReference type="PRINTS" id="PR00449">
    <property type="entry name" value="RASTRNSFRMNG"/>
</dbReference>
<dbReference type="SMART" id="SM00174">
    <property type="entry name" value="RHO"/>
    <property type="match status" value="1"/>
</dbReference>
<dbReference type="InterPro" id="IPR032675">
    <property type="entry name" value="LRR_dom_sf"/>
</dbReference>
<dbReference type="Pfam" id="PF00071">
    <property type="entry name" value="Ras"/>
    <property type="match status" value="1"/>
</dbReference>
<keyword evidence="2" id="KW-1185">Reference proteome</keyword>
<dbReference type="CDD" id="cd00154">
    <property type="entry name" value="Rab"/>
    <property type="match status" value="1"/>
</dbReference>
<dbReference type="SUPFAM" id="SSF52058">
    <property type="entry name" value="L domain-like"/>
    <property type="match status" value="1"/>
</dbReference>
<dbReference type="Gene3D" id="3.40.50.12480">
    <property type="match status" value="1"/>
</dbReference>
<dbReference type="PANTHER" id="PTHR45661">
    <property type="entry name" value="SURFACE ANTIGEN"/>
    <property type="match status" value="1"/>
</dbReference>
<dbReference type="PANTHER" id="PTHR45661:SF3">
    <property type="entry name" value="IG-LIKE DOMAIN-CONTAINING PROTEIN"/>
    <property type="match status" value="1"/>
</dbReference>
<dbReference type="InterPro" id="IPR005225">
    <property type="entry name" value="Small_GTP-bd"/>
</dbReference>
<accession>A0ABR2H7J6</accession>
<dbReference type="Proteomes" id="UP001470230">
    <property type="component" value="Unassembled WGS sequence"/>
</dbReference>
<dbReference type="Pfam" id="PF13306">
    <property type="entry name" value="LRR_5"/>
    <property type="match status" value="2"/>
</dbReference>
<dbReference type="EMBL" id="JAPFFF010000039">
    <property type="protein sequence ID" value="KAK8842141.1"/>
    <property type="molecule type" value="Genomic_DNA"/>
</dbReference>
<dbReference type="InterPro" id="IPR026906">
    <property type="entry name" value="LRR_5"/>
</dbReference>
<name>A0ABR2H7J6_9EUKA</name>
<dbReference type="PROSITE" id="PS51419">
    <property type="entry name" value="RAB"/>
    <property type="match status" value="1"/>
</dbReference>
<sequence length="488" mass="55637">MKFQIIILNITPLKFAFENNRNDNDIFNYLLSLPEIEIGRDCFKNCEKLKKFTVPASVTFIGDYAFYGSKILSDITIPSSVTSLHNHCFDGCVLLKNIQLPSSLESIGDFAFNNCNNLTKIDIPSSVKSIGDNFIDGCVNLESIMISSNVKSIGKLSLKNFTLLKEFIIPPCVTRIYEKEFDNCSSLEKIEIPPSVAHIEKYAFNYCIKLEQITIPPLVTSIEDGTFTHCISLKTLIIPDLVTSIGFYAFDECESLVKITFPPSVNKIGNTAFQSCMSLNKIDYENDLQNIEIVAELPENIKTAFLGDTNSGKTCFLNRLLYNTFTEEMIKTDTASFSSKEFEFQGKKINANIWDTSGDEKFKNMVKLYTKDKNSAAIFFDINKPESFNKVEDYIKIIHDGSGQIPLVLIGNKCDLEHQVSIKDINELEKKYNAKYFEVSCKNDYNIREASESLFFEAVNQDIRKKQNRMKNRIRDLIYNDEKKCKIY</sequence>
<evidence type="ECO:0000313" key="2">
    <source>
        <dbReference type="Proteomes" id="UP001470230"/>
    </source>
</evidence>
<dbReference type="Gene3D" id="3.40.50.300">
    <property type="entry name" value="P-loop containing nucleotide triphosphate hydrolases"/>
    <property type="match status" value="1"/>
</dbReference>
<dbReference type="SUPFAM" id="SSF52540">
    <property type="entry name" value="P-loop containing nucleoside triphosphate hydrolases"/>
    <property type="match status" value="1"/>
</dbReference>
<dbReference type="NCBIfam" id="TIGR00231">
    <property type="entry name" value="small_GTP"/>
    <property type="match status" value="1"/>
</dbReference>